<evidence type="ECO:0000313" key="5">
    <source>
        <dbReference type="Proteomes" id="UP000620064"/>
    </source>
</evidence>
<dbReference type="PANTHER" id="PTHR43080">
    <property type="entry name" value="CBS DOMAIN-CONTAINING PROTEIN CBSX3, MITOCHONDRIAL"/>
    <property type="match status" value="1"/>
</dbReference>
<feature type="domain" description="CBS" evidence="3">
    <location>
        <begin position="76"/>
        <end position="132"/>
    </location>
</feature>
<evidence type="ECO:0000259" key="3">
    <source>
        <dbReference type="PROSITE" id="PS51371"/>
    </source>
</evidence>
<comment type="caution">
    <text evidence="4">The sequence shown here is derived from an EMBL/GenBank/DDBJ whole genome shotgun (WGS) entry which is preliminary data.</text>
</comment>
<organism evidence="4 5">
    <name type="scientific">Cloacibacterium rupense</name>
    <dbReference type="NCBI Taxonomy" id="517423"/>
    <lineage>
        <taxon>Bacteria</taxon>
        <taxon>Pseudomonadati</taxon>
        <taxon>Bacteroidota</taxon>
        <taxon>Flavobacteriia</taxon>
        <taxon>Flavobacteriales</taxon>
        <taxon>Weeksellaceae</taxon>
    </lineage>
</organism>
<dbReference type="SUPFAM" id="SSF54631">
    <property type="entry name" value="CBS-domain pair"/>
    <property type="match status" value="1"/>
</dbReference>
<evidence type="ECO:0000256" key="2">
    <source>
        <dbReference type="PROSITE-ProRule" id="PRU00703"/>
    </source>
</evidence>
<dbReference type="RefSeq" id="WP_188618452.1">
    <property type="nucleotide sequence ID" value="NZ_BMLV01000006.1"/>
</dbReference>
<dbReference type="Gene3D" id="3.10.580.10">
    <property type="entry name" value="CBS-domain"/>
    <property type="match status" value="1"/>
</dbReference>
<reference evidence="5" key="1">
    <citation type="journal article" date="2019" name="Int. J. Syst. Evol. Microbiol.">
        <title>The Global Catalogue of Microorganisms (GCM) 10K type strain sequencing project: providing services to taxonomists for standard genome sequencing and annotation.</title>
        <authorList>
            <consortium name="The Broad Institute Genomics Platform"/>
            <consortium name="The Broad Institute Genome Sequencing Center for Infectious Disease"/>
            <person name="Wu L."/>
            <person name="Ma J."/>
        </authorList>
    </citation>
    <scope>NUCLEOTIDE SEQUENCE [LARGE SCALE GENOMIC DNA]</scope>
    <source>
        <strain evidence="5">CGMCC 1.7656</strain>
    </source>
</reference>
<dbReference type="Pfam" id="PF00571">
    <property type="entry name" value="CBS"/>
    <property type="match status" value="2"/>
</dbReference>
<dbReference type="PANTHER" id="PTHR43080:SF2">
    <property type="entry name" value="CBS DOMAIN-CONTAINING PROTEIN"/>
    <property type="match status" value="1"/>
</dbReference>
<gene>
    <name evidence="4" type="ORF">GCM10010992_24830</name>
</gene>
<keyword evidence="1 2" id="KW-0129">CBS domain</keyword>
<dbReference type="EMBL" id="BMLV01000006">
    <property type="protein sequence ID" value="GGP06072.1"/>
    <property type="molecule type" value="Genomic_DNA"/>
</dbReference>
<dbReference type="InterPro" id="IPR000644">
    <property type="entry name" value="CBS_dom"/>
</dbReference>
<dbReference type="Proteomes" id="UP000620064">
    <property type="component" value="Unassembled WGS sequence"/>
</dbReference>
<dbReference type="PROSITE" id="PS51371">
    <property type="entry name" value="CBS"/>
    <property type="match status" value="2"/>
</dbReference>
<protein>
    <submittedName>
        <fullName evidence="4">CBS domain-containing protein</fullName>
    </submittedName>
</protein>
<dbReference type="InterPro" id="IPR044725">
    <property type="entry name" value="CBSX3_CBS_dom"/>
</dbReference>
<sequence>MRTIKHILDRKSRNLATIDANETVFNALKMMAEKNIGSIIVMNGDQYLGIITERNYARQIVLQDRKSKDVLVKEIMRTDLPKFSEADRIEKCMEIMSQLNIRYIPVLENDKLVGLISMKDILDEILLHQKEVIENLTNYISN</sequence>
<dbReference type="CDD" id="cd04623">
    <property type="entry name" value="CBS_pair_bac_euk"/>
    <property type="match status" value="1"/>
</dbReference>
<dbReference type="SMART" id="SM00116">
    <property type="entry name" value="CBS"/>
    <property type="match status" value="2"/>
</dbReference>
<evidence type="ECO:0000256" key="1">
    <source>
        <dbReference type="ARBA" id="ARBA00023122"/>
    </source>
</evidence>
<dbReference type="InterPro" id="IPR046342">
    <property type="entry name" value="CBS_dom_sf"/>
</dbReference>
<dbReference type="InterPro" id="IPR051257">
    <property type="entry name" value="Diverse_CBS-Domain"/>
</dbReference>
<accession>A0ABQ2NMQ1</accession>
<proteinExistence type="predicted"/>
<name>A0ABQ2NMQ1_9FLAO</name>
<evidence type="ECO:0000313" key="4">
    <source>
        <dbReference type="EMBL" id="GGP06072.1"/>
    </source>
</evidence>
<keyword evidence="5" id="KW-1185">Reference proteome</keyword>
<feature type="domain" description="CBS" evidence="3">
    <location>
        <begin position="11"/>
        <end position="67"/>
    </location>
</feature>